<reference evidence="1" key="1">
    <citation type="submission" date="2023-04" db="EMBL/GenBank/DDBJ databases">
        <title>Draft Genome sequencing of Naganishia species isolated from polar environments using Oxford Nanopore Technology.</title>
        <authorList>
            <person name="Leo P."/>
            <person name="Venkateswaran K."/>
        </authorList>
    </citation>
    <scope>NUCLEOTIDE SEQUENCE</scope>
    <source>
        <strain evidence="1">MNA-CCFEE 5423</strain>
    </source>
</reference>
<name>A0ACC2VCQ2_9TREE</name>
<dbReference type="Proteomes" id="UP001227268">
    <property type="component" value="Unassembled WGS sequence"/>
</dbReference>
<comment type="caution">
    <text evidence="1">The sequence shown here is derived from an EMBL/GenBank/DDBJ whole genome shotgun (WGS) entry which is preliminary data.</text>
</comment>
<protein>
    <submittedName>
        <fullName evidence="1">Uncharacterized protein</fullName>
    </submittedName>
</protein>
<evidence type="ECO:0000313" key="1">
    <source>
        <dbReference type="EMBL" id="KAJ9097164.1"/>
    </source>
</evidence>
<evidence type="ECO:0000313" key="2">
    <source>
        <dbReference type="Proteomes" id="UP001227268"/>
    </source>
</evidence>
<keyword evidence="2" id="KW-1185">Reference proteome</keyword>
<proteinExistence type="predicted"/>
<organism evidence="1 2">
    <name type="scientific">Naganishia friedmannii</name>
    <dbReference type="NCBI Taxonomy" id="89922"/>
    <lineage>
        <taxon>Eukaryota</taxon>
        <taxon>Fungi</taxon>
        <taxon>Dikarya</taxon>
        <taxon>Basidiomycota</taxon>
        <taxon>Agaricomycotina</taxon>
        <taxon>Tremellomycetes</taxon>
        <taxon>Filobasidiales</taxon>
        <taxon>Filobasidiaceae</taxon>
        <taxon>Naganishia</taxon>
    </lineage>
</organism>
<sequence length="64" mass="7341">MTIDTKGLFWKEWMHKNNADHWGAPSDDKPDDLKIIIGKACDWIKSQGQDPDEVARTMLLLGMK</sequence>
<accession>A0ACC2VCQ2</accession>
<dbReference type="EMBL" id="JASBWT010000017">
    <property type="protein sequence ID" value="KAJ9097164.1"/>
    <property type="molecule type" value="Genomic_DNA"/>
</dbReference>
<gene>
    <name evidence="1" type="ORF">QFC21_004833</name>
</gene>